<dbReference type="InterPro" id="IPR050377">
    <property type="entry name" value="Radical_SAM_PqqE_MftC-like"/>
</dbReference>
<dbReference type="Proteomes" id="UP000320390">
    <property type="component" value="Chromosome"/>
</dbReference>
<keyword evidence="3" id="KW-0479">Metal-binding</keyword>
<evidence type="ECO:0000256" key="1">
    <source>
        <dbReference type="ARBA" id="ARBA00001966"/>
    </source>
</evidence>
<dbReference type="InterPro" id="IPR013785">
    <property type="entry name" value="Aldolase_TIM"/>
</dbReference>
<dbReference type="CDD" id="cd01335">
    <property type="entry name" value="Radical_SAM"/>
    <property type="match status" value="1"/>
</dbReference>
<evidence type="ECO:0000259" key="6">
    <source>
        <dbReference type="PROSITE" id="PS51918"/>
    </source>
</evidence>
<dbReference type="Pfam" id="PF13186">
    <property type="entry name" value="SPASM"/>
    <property type="match status" value="1"/>
</dbReference>
<keyword evidence="2" id="KW-0949">S-adenosyl-L-methionine</keyword>
<dbReference type="CDD" id="cd21109">
    <property type="entry name" value="SPASM"/>
    <property type="match status" value="1"/>
</dbReference>
<dbReference type="PROSITE" id="PS51918">
    <property type="entry name" value="RADICAL_SAM"/>
    <property type="match status" value="1"/>
</dbReference>
<evidence type="ECO:0000313" key="8">
    <source>
        <dbReference type="Proteomes" id="UP000320390"/>
    </source>
</evidence>
<evidence type="ECO:0000313" key="7">
    <source>
        <dbReference type="EMBL" id="QDV05041.1"/>
    </source>
</evidence>
<dbReference type="Pfam" id="PF04055">
    <property type="entry name" value="Radical_SAM"/>
    <property type="match status" value="1"/>
</dbReference>
<gene>
    <name evidence="7" type="primary">moaA_1</name>
    <name evidence="7" type="ORF">Poly30_05360</name>
</gene>
<evidence type="ECO:0000256" key="2">
    <source>
        <dbReference type="ARBA" id="ARBA00022691"/>
    </source>
</evidence>
<dbReference type="Gene3D" id="3.20.20.70">
    <property type="entry name" value="Aldolase class I"/>
    <property type="match status" value="1"/>
</dbReference>
<dbReference type="SFLD" id="SFLDG01067">
    <property type="entry name" value="SPASM/twitch_domain_containing"/>
    <property type="match status" value="1"/>
</dbReference>
<dbReference type="GO" id="GO:0003824">
    <property type="term" value="F:catalytic activity"/>
    <property type="evidence" value="ECO:0007669"/>
    <property type="project" value="InterPro"/>
</dbReference>
<keyword evidence="5" id="KW-0411">Iron-sulfur</keyword>
<name>A0A518ELW1_9BACT</name>
<sequence length="371" mass="42561">MGKMIRKGRDLVRDAVRDKPLLKAPLVGVENSLEQWKHSLAKRFPSIIKPRTRKMTVAITAQCNLRCVGCRYGRDFMPGHVLSLDMVKGLMDDGRAAGVETIRLYGGEPLLHKDLPAMIEHGVSIGLEVYVTTNGVLLERRIDELYDAGLRDITLGYYGTGARYDAYVQRDDRFVQMERGIAVTREKYGKEIDLQLNFLIMRPSCDMEALQGAWDFAERYDMAFHTDLVHYSLPYFTEGLDSEIQFRPEDAPKLQAITDRLVELKLQNPRRIPEAIESLRSIPDWLMKGPDMRIPCDVYNMVWIGADGSVKLCYVTFDLGNLHDQRLSELMYTDTHTKATRSAFNLECPNCHCERDTRIRKDRPSMRKYGS</sequence>
<keyword evidence="4" id="KW-0408">Iron</keyword>
<proteinExistence type="predicted"/>
<dbReference type="GO" id="GO:0051536">
    <property type="term" value="F:iron-sulfur cluster binding"/>
    <property type="evidence" value="ECO:0007669"/>
    <property type="project" value="UniProtKB-KW"/>
</dbReference>
<dbReference type="PANTHER" id="PTHR11228:SF7">
    <property type="entry name" value="PQQA PEPTIDE CYCLASE"/>
    <property type="match status" value="1"/>
</dbReference>
<feature type="domain" description="Radical SAM core" evidence="6">
    <location>
        <begin position="47"/>
        <end position="271"/>
    </location>
</feature>
<dbReference type="InterPro" id="IPR023885">
    <property type="entry name" value="4Fe4S-binding_SPASM_dom"/>
</dbReference>
<dbReference type="InterPro" id="IPR058240">
    <property type="entry name" value="rSAM_sf"/>
</dbReference>
<evidence type="ECO:0000256" key="5">
    <source>
        <dbReference type="ARBA" id="ARBA00023014"/>
    </source>
</evidence>
<dbReference type="EMBL" id="CP036434">
    <property type="protein sequence ID" value="QDV05041.1"/>
    <property type="molecule type" value="Genomic_DNA"/>
</dbReference>
<dbReference type="InterPro" id="IPR007197">
    <property type="entry name" value="rSAM"/>
</dbReference>
<dbReference type="AlphaFoldDB" id="A0A518ELW1"/>
<dbReference type="GO" id="GO:0046872">
    <property type="term" value="F:metal ion binding"/>
    <property type="evidence" value="ECO:0007669"/>
    <property type="project" value="UniProtKB-KW"/>
</dbReference>
<dbReference type="OrthoDB" id="9810775at2"/>
<dbReference type="SFLD" id="SFLDS00029">
    <property type="entry name" value="Radical_SAM"/>
    <property type="match status" value="1"/>
</dbReference>
<accession>A0A518ELW1</accession>
<reference evidence="7 8" key="1">
    <citation type="submission" date="2019-02" db="EMBL/GenBank/DDBJ databases">
        <title>Deep-cultivation of Planctomycetes and their phenomic and genomic characterization uncovers novel biology.</title>
        <authorList>
            <person name="Wiegand S."/>
            <person name="Jogler M."/>
            <person name="Boedeker C."/>
            <person name="Pinto D."/>
            <person name="Vollmers J."/>
            <person name="Rivas-Marin E."/>
            <person name="Kohn T."/>
            <person name="Peeters S.H."/>
            <person name="Heuer A."/>
            <person name="Rast P."/>
            <person name="Oberbeckmann S."/>
            <person name="Bunk B."/>
            <person name="Jeske O."/>
            <person name="Meyerdierks A."/>
            <person name="Storesund J.E."/>
            <person name="Kallscheuer N."/>
            <person name="Luecker S."/>
            <person name="Lage O.M."/>
            <person name="Pohl T."/>
            <person name="Merkel B.J."/>
            <person name="Hornburger P."/>
            <person name="Mueller R.-W."/>
            <person name="Bruemmer F."/>
            <person name="Labrenz M."/>
            <person name="Spormann A.M."/>
            <person name="Op den Camp H."/>
            <person name="Overmann J."/>
            <person name="Amann R."/>
            <person name="Jetten M.S.M."/>
            <person name="Mascher T."/>
            <person name="Medema M.H."/>
            <person name="Devos D.P."/>
            <person name="Kaster A.-K."/>
            <person name="Ovreas L."/>
            <person name="Rohde M."/>
            <person name="Galperin M.Y."/>
            <person name="Jogler C."/>
        </authorList>
    </citation>
    <scope>NUCLEOTIDE SEQUENCE [LARGE SCALE GENOMIC DNA]</scope>
    <source>
        <strain evidence="7 8">Poly30</strain>
    </source>
</reference>
<keyword evidence="8" id="KW-1185">Reference proteome</keyword>
<evidence type="ECO:0000256" key="4">
    <source>
        <dbReference type="ARBA" id="ARBA00023004"/>
    </source>
</evidence>
<protein>
    <submittedName>
        <fullName evidence="7">Cyclic pyranopterin monophosphate synthase</fullName>
    </submittedName>
</protein>
<organism evidence="7 8">
    <name type="scientific">Saltatorellus ferox</name>
    <dbReference type="NCBI Taxonomy" id="2528018"/>
    <lineage>
        <taxon>Bacteria</taxon>
        <taxon>Pseudomonadati</taxon>
        <taxon>Planctomycetota</taxon>
        <taxon>Planctomycetia</taxon>
        <taxon>Planctomycetia incertae sedis</taxon>
        <taxon>Saltatorellus</taxon>
    </lineage>
</organism>
<comment type="cofactor">
    <cofactor evidence="1">
        <name>[4Fe-4S] cluster</name>
        <dbReference type="ChEBI" id="CHEBI:49883"/>
    </cofactor>
</comment>
<evidence type="ECO:0000256" key="3">
    <source>
        <dbReference type="ARBA" id="ARBA00022723"/>
    </source>
</evidence>
<dbReference type="PANTHER" id="PTHR11228">
    <property type="entry name" value="RADICAL SAM DOMAIN PROTEIN"/>
    <property type="match status" value="1"/>
</dbReference>
<dbReference type="SUPFAM" id="SSF102114">
    <property type="entry name" value="Radical SAM enzymes"/>
    <property type="match status" value="1"/>
</dbReference>